<protein>
    <submittedName>
        <fullName evidence="2">Uncharacterized protein</fullName>
    </submittedName>
</protein>
<dbReference type="EMBL" id="JBHULU010000004">
    <property type="protein sequence ID" value="MFD2513147.1"/>
    <property type="molecule type" value="Genomic_DNA"/>
</dbReference>
<organism evidence="2 3">
    <name type="scientific">Pontibacter locisalis</name>
    <dbReference type="NCBI Taxonomy" id="1719035"/>
    <lineage>
        <taxon>Bacteria</taxon>
        <taxon>Pseudomonadati</taxon>
        <taxon>Bacteroidota</taxon>
        <taxon>Cytophagia</taxon>
        <taxon>Cytophagales</taxon>
        <taxon>Hymenobacteraceae</taxon>
        <taxon>Pontibacter</taxon>
    </lineage>
</organism>
<evidence type="ECO:0000256" key="1">
    <source>
        <dbReference type="SAM" id="SignalP"/>
    </source>
</evidence>
<gene>
    <name evidence="2" type="ORF">ACFSRY_04670</name>
</gene>
<sequence length="177" mass="19840">MKTKLTLLCLLSLAAYTKGICQKANSNYLEVMTVTKAVVAVDMYDPDCIHVVDGLVTSYSDVVPREQLAHFEQAASEEKLAKLGFKEGQCVMVKSSADLDIENYVYRQVHSQVQQVGTQYKLPIAVNGQLAPTYAERHQQLERLRQEQIKKVVFLDKAKARAKYGDKVVFGLVEVTL</sequence>
<accession>A0ABW5IJH9</accession>
<keyword evidence="1" id="KW-0732">Signal</keyword>
<name>A0ABW5IJH9_9BACT</name>
<comment type="caution">
    <text evidence="2">The sequence shown here is derived from an EMBL/GenBank/DDBJ whole genome shotgun (WGS) entry which is preliminary data.</text>
</comment>
<feature type="signal peptide" evidence="1">
    <location>
        <begin position="1"/>
        <end position="17"/>
    </location>
</feature>
<evidence type="ECO:0000313" key="3">
    <source>
        <dbReference type="Proteomes" id="UP001597544"/>
    </source>
</evidence>
<feature type="chain" id="PRO_5045419400" evidence="1">
    <location>
        <begin position="18"/>
        <end position="177"/>
    </location>
</feature>
<evidence type="ECO:0000313" key="2">
    <source>
        <dbReference type="EMBL" id="MFD2513147.1"/>
    </source>
</evidence>
<keyword evidence="3" id="KW-1185">Reference proteome</keyword>
<proteinExistence type="predicted"/>
<dbReference type="Proteomes" id="UP001597544">
    <property type="component" value="Unassembled WGS sequence"/>
</dbReference>
<dbReference type="RefSeq" id="WP_377503601.1">
    <property type="nucleotide sequence ID" value="NZ_JBHULU010000004.1"/>
</dbReference>
<reference evidence="3" key="1">
    <citation type="journal article" date="2019" name="Int. J. Syst. Evol. Microbiol.">
        <title>The Global Catalogue of Microorganisms (GCM) 10K type strain sequencing project: providing services to taxonomists for standard genome sequencing and annotation.</title>
        <authorList>
            <consortium name="The Broad Institute Genomics Platform"/>
            <consortium name="The Broad Institute Genome Sequencing Center for Infectious Disease"/>
            <person name="Wu L."/>
            <person name="Ma J."/>
        </authorList>
    </citation>
    <scope>NUCLEOTIDE SEQUENCE [LARGE SCALE GENOMIC DNA]</scope>
    <source>
        <strain evidence="3">KCTC 42498</strain>
    </source>
</reference>